<dbReference type="Proteomes" id="UP000001302">
    <property type="component" value="Chromosome"/>
</dbReference>
<feature type="binding site" evidence="7">
    <location>
        <begin position="32"/>
        <end position="39"/>
    </location>
    <ligand>
        <name>ATP</name>
        <dbReference type="ChEBI" id="CHEBI:30616"/>
    </ligand>
</feature>
<dbReference type="NCBIfam" id="TIGR02168">
    <property type="entry name" value="SMC_prok_B"/>
    <property type="match status" value="1"/>
</dbReference>
<organism evidence="9 10">
    <name type="scientific">Parvularcula bermudensis (strain ATCC BAA-594 / HTCC2503 / KCTC 12087)</name>
    <dbReference type="NCBI Taxonomy" id="314260"/>
    <lineage>
        <taxon>Bacteria</taxon>
        <taxon>Pseudomonadati</taxon>
        <taxon>Pseudomonadota</taxon>
        <taxon>Alphaproteobacteria</taxon>
        <taxon>Parvularculales</taxon>
        <taxon>Parvularculaceae</taxon>
        <taxon>Parvularcula</taxon>
    </lineage>
</organism>
<feature type="coiled-coil region" evidence="7">
    <location>
        <begin position="185"/>
        <end position="222"/>
    </location>
</feature>
<evidence type="ECO:0000259" key="8">
    <source>
        <dbReference type="Pfam" id="PF02463"/>
    </source>
</evidence>
<comment type="subunit">
    <text evidence="7">Homodimer.</text>
</comment>
<dbReference type="FunFam" id="3.40.50.300:FF:000901">
    <property type="entry name" value="Chromosome partition protein Smc"/>
    <property type="match status" value="1"/>
</dbReference>
<dbReference type="KEGG" id="pbr:PB2503_02117"/>
<dbReference type="GO" id="GO:0007062">
    <property type="term" value="P:sister chromatid cohesion"/>
    <property type="evidence" value="ECO:0007669"/>
    <property type="project" value="InterPro"/>
</dbReference>
<dbReference type="OrthoDB" id="9808768at2"/>
<dbReference type="EMBL" id="CP002156">
    <property type="protein sequence ID" value="ADM08502.1"/>
    <property type="molecule type" value="Genomic_DNA"/>
</dbReference>
<dbReference type="InterPro" id="IPR027417">
    <property type="entry name" value="P-loop_NTPase"/>
</dbReference>
<comment type="subcellular location">
    <subcellularLocation>
        <location evidence="1 7">Cytoplasm</location>
    </subcellularLocation>
</comment>
<dbReference type="eggNOG" id="COG1196">
    <property type="taxonomic scope" value="Bacteria"/>
</dbReference>
<dbReference type="InterPro" id="IPR024704">
    <property type="entry name" value="SMC"/>
</dbReference>
<keyword evidence="4 7" id="KW-0067">ATP-binding</keyword>
<dbReference type="RefSeq" id="WP_013299476.1">
    <property type="nucleotide sequence ID" value="NC_014414.1"/>
</dbReference>
<dbReference type="PIRSF" id="PIRSF005719">
    <property type="entry name" value="SMC"/>
    <property type="match status" value="1"/>
</dbReference>
<feature type="coiled-coil region" evidence="7">
    <location>
        <begin position="249"/>
        <end position="342"/>
    </location>
</feature>
<keyword evidence="10" id="KW-1185">Reference proteome</keyword>
<evidence type="ECO:0000256" key="1">
    <source>
        <dbReference type="ARBA" id="ARBA00004496"/>
    </source>
</evidence>
<dbReference type="InterPro" id="IPR003395">
    <property type="entry name" value="RecF/RecN/SMC_N"/>
</dbReference>
<dbReference type="GO" id="GO:0030261">
    <property type="term" value="P:chromosome condensation"/>
    <property type="evidence" value="ECO:0007669"/>
    <property type="project" value="InterPro"/>
</dbReference>
<keyword evidence="3 7" id="KW-0547">Nucleotide-binding</keyword>
<evidence type="ECO:0000256" key="7">
    <source>
        <dbReference type="HAMAP-Rule" id="MF_01894"/>
    </source>
</evidence>
<dbReference type="GO" id="GO:0006260">
    <property type="term" value="P:DNA replication"/>
    <property type="evidence" value="ECO:0007669"/>
    <property type="project" value="UniProtKB-UniRule"/>
</dbReference>
<comment type="function">
    <text evidence="7">Required for chromosome condensation and partitioning.</text>
</comment>
<reference evidence="10" key="1">
    <citation type="submission" date="2010-08" db="EMBL/GenBank/DDBJ databases">
        <title>Genome sequence of Parvularcula bermudensis HTCC2503.</title>
        <authorList>
            <person name="Kang D.-M."/>
            <person name="Oh H.-M."/>
            <person name="Cho J.-C."/>
        </authorList>
    </citation>
    <scope>NUCLEOTIDE SEQUENCE [LARGE SCALE GENOMIC DNA]</scope>
    <source>
        <strain evidence="10">ATCC BAA-594 / HTCC2503 / KCTC 12087</strain>
    </source>
</reference>
<dbReference type="HOGENOM" id="CLU_001042_2_2_5"/>
<accession>E0TC69</accession>
<proteinExistence type="inferred from homology"/>
<dbReference type="Gene3D" id="3.40.50.300">
    <property type="entry name" value="P-loop containing nucleotide triphosphate hydrolases"/>
    <property type="match status" value="2"/>
</dbReference>
<gene>
    <name evidence="7" type="primary">smc</name>
    <name evidence="9" type="ordered locus">PB2503_02117</name>
</gene>
<dbReference type="STRING" id="314260.PB2503_02117"/>
<feature type="coiled-coil region" evidence="7">
    <location>
        <begin position="378"/>
        <end position="480"/>
    </location>
</feature>
<dbReference type="PANTHER" id="PTHR43977">
    <property type="entry name" value="STRUCTURAL MAINTENANCE OF CHROMOSOMES PROTEIN 3"/>
    <property type="match status" value="1"/>
</dbReference>
<feature type="coiled-coil region" evidence="7">
    <location>
        <begin position="672"/>
        <end position="782"/>
    </location>
</feature>
<evidence type="ECO:0000256" key="4">
    <source>
        <dbReference type="ARBA" id="ARBA00022840"/>
    </source>
</evidence>
<evidence type="ECO:0000313" key="10">
    <source>
        <dbReference type="Proteomes" id="UP000001302"/>
    </source>
</evidence>
<evidence type="ECO:0000256" key="6">
    <source>
        <dbReference type="ARBA" id="ARBA00023125"/>
    </source>
</evidence>
<dbReference type="HAMAP" id="MF_01894">
    <property type="entry name" value="Smc_prok"/>
    <property type="match status" value="1"/>
</dbReference>
<comment type="domain">
    <text evidence="7">Contains large globular domains required for ATP hydrolysis at each terminus and a third globular domain forming a flexible hinge near the middle of the molecule. These domains are separated by coiled-coil structures.</text>
</comment>
<dbReference type="GO" id="GO:0005737">
    <property type="term" value="C:cytoplasm"/>
    <property type="evidence" value="ECO:0007669"/>
    <property type="project" value="UniProtKB-SubCell"/>
</dbReference>
<keyword evidence="5 7" id="KW-0175">Coiled coil</keyword>
<evidence type="ECO:0000256" key="5">
    <source>
        <dbReference type="ARBA" id="ARBA00023054"/>
    </source>
</evidence>
<protein>
    <recommendedName>
        <fullName evidence="7">Chromosome partition protein Smc</fullName>
    </recommendedName>
</protein>
<dbReference type="GO" id="GO:0005524">
    <property type="term" value="F:ATP binding"/>
    <property type="evidence" value="ECO:0007669"/>
    <property type="project" value="UniProtKB-UniRule"/>
</dbReference>
<dbReference type="Pfam" id="PF02463">
    <property type="entry name" value="SMC_N"/>
    <property type="match status" value="1"/>
</dbReference>
<comment type="similarity">
    <text evidence="7">Belongs to the SMC family.</text>
</comment>
<feature type="domain" description="RecF/RecN/SMC N-terminal" evidence="8">
    <location>
        <begin position="4"/>
        <end position="1142"/>
    </location>
</feature>
<reference evidence="9 10" key="2">
    <citation type="journal article" date="2011" name="J. Bacteriol.">
        <title>Complete genome sequence of strain HTCC2503T of Parvularcula bermudensis, the type species of the order "Parvularculales" in the class Alphaproteobacteria.</title>
        <authorList>
            <person name="Oh H.M."/>
            <person name="Kang I."/>
            <person name="Vergin K.L."/>
            <person name="Kang D."/>
            <person name="Rhee K.H."/>
            <person name="Giovannoni S.J."/>
            <person name="Cho J.C."/>
        </authorList>
    </citation>
    <scope>NUCLEOTIDE SEQUENCE [LARGE SCALE GENOMIC DNA]</scope>
    <source>
        <strain evidence="10">ATCC BAA-594 / HTCC2503 / KCTC 12087</strain>
    </source>
</reference>
<dbReference type="GO" id="GO:0016887">
    <property type="term" value="F:ATP hydrolysis activity"/>
    <property type="evidence" value="ECO:0007669"/>
    <property type="project" value="InterPro"/>
</dbReference>
<keyword evidence="2 7" id="KW-0963">Cytoplasm</keyword>
<evidence type="ECO:0000313" key="9">
    <source>
        <dbReference type="EMBL" id="ADM08502.1"/>
    </source>
</evidence>
<evidence type="ECO:0000256" key="3">
    <source>
        <dbReference type="ARBA" id="ARBA00022741"/>
    </source>
</evidence>
<evidence type="ECO:0000256" key="2">
    <source>
        <dbReference type="ARBA" id="ARBA00022490"/>
    </source>
</evidence>
<dbReference type="SUPFAM" id="SSF52540">
    <property type="entry name" value="P-loop containing nucleoside triphosphate hydrolases"/>
    <property type="match status" value="1"/>
</dbReference>
<dbReference type="CDD" id="cd03278">
    <property type="entry name" value="ABC_SMC_barmotin"/>
    <property type="match status" value="1"/>
</dbReference>
<keyword evidence="6 7" id="KW-0238">DNA-binding</keyword>
<name>E0TC69_PARBH</name>
<dbReference type="GO" id="GO:0003677">
    <property type="term" value="F:DNA binding"/>
    <property type="evidence" value="ECO:0007669"/>
    <property type="project" value="UniProtKB-UniRule"/>
</dbReference>
<sequence length="1157" mass="124717">MEFQRLRLTGFKSFVEPTDFEIRPGLTGIVGPNGCGKSNLLEALRWVMGATSAKALRAGGMEDVIFAGSGTAERTGRPPRQWAEVALQIGNETRTAPDAYNDQPLIEVSRRITKKAEGTQSTYRINGKEVRAKDVQLLFADGATGANSPALVRQGQVSDLINAKPENRRKFLEEAAGVAGLYTRRHEAELRLKGASQNLERLDDVLGELEQQRGQLARQARQAVRYRTLSENLKKTEALLAYSRWADARDALEGANAQLEGTRRQLEEAARAAASATAERERAHEALPALRKTDAEAAAALHRLTVEQETYERELIRAEEEIERLRAEKDRLDQALVRERDLGADAAEALDRIAADVAALEAGAAAETEALAALGTKVTEAETAFSAAEKAAAAAQAQYTDAKAERSANVSRVEAATRAQQSAEAELARLRDDLAQFESDAAGEDDAPLKSALATAETALTAATTERERLRADLAEAEAAADALSDPRDQARAATNALQAEVDTLTRILKQSEPEGVSLADRISVAPGVETAFAAALPEALALGDDPEADRYWSALGAMPADLPSLPAGATPLADEVSAPDLLHRRLAMIGVVSPEAGPDLAQHLVPGQCLVSTVGDIWRWDGYVAKAGAKTAEALWLERKRELAEKETALAAAFTARDDAESAFADARHIVTDLKASLATARSRAEAADRERLTAERALAKQAAEAERRAAKGEALLARRNEAAARLQSATQALQTAQTALDSLPDLDAAGAQLGRLNSERDQARQALGRLRGQRADLQRDRDSRQARLTQLIADKEGWERRAATAVDRTGSVSDTLNALVDQLAAAERRPEDLATRRTSLFEAVDRAEADRRRAADALAEALALQEQADAAARLTAEAVSVAREVKAREEALRDAARDRLSEMASRAHELHEGDPDGLLTVAGHDPDTPLPDQTTLEEKVDKLKRDRDSMGGVNLCAEQEMTEIDDRLSDITRERADCEEAIAKLRGAIGSLNRDGRQRLLDAFKTVNTNFQALFSDLFGGGSAELRLVDSDDPLEAGLDIFASPPGKKLTSMSLMSGGEQALTATALIFAVFKANPAPVCVLDEVDAPLDDANTDRFCAMLAKMAAETETRFIAITHHPLTMSRMDRLYGVTMIERGVSQLVSVDLEQAEKLAA</sequence>
<dbReference type="AlphaFoldDB" id="E0TC69"/>
<dbReference type="InterPro" id="IPR011890">
    <property type="entry name" value="SMC_prok"/>
</dbReference>
<dbReference type="GO" id="GO:0007059">
    <property type="term" value="P:chromosome segregation"/>
    <property type="evidence" value="ECO:0007669"/>
    <property type="project" value="UniProtKB-UniRule"/>
</dbReference>